<feature type="transmembrane region" description="Helical" evidence="1">
    <location>
        <begin position="127"/>
        <end position="145"/>
    </location>
</feature>
<dbReference type="OMA" id="MNGYQQV"/>
<dbReference type="VEuPathDB" id="AmoebaDB:KM1_082070"/>
<dbReference type="AlphaFoldDB" id="A0A5K1UGH3"/>
<keyword evidence="1" id="KW-0472">Membrane</keyword>
<dbReference type="Gene3D" id="3.90.190.10">
    <property type="entry name" value="Protein tyrosine phosphatase superfamily"/>
    <property type="match status" value="1"/>
</dbReference>
<dbReference type="VEuPathDB" id="AmoebaDB:EHI7A_041770"/>
<reference evidence="3 4" key="1">
    <citation type="submission" date="2016-05" db="EMBL/GenBank/DDBJ databases">
        <title>First whole genome sequencing of Entamoeba histolytica HM1:IMSS-clone-6.</title>
        <authorList>
            <person name="Mukherjee Avik.K."/>
            <person name="Izumyama S."/>
            <person name="Nakada-Tsukui K."/>
            <person name="Nozaki T."/>
        </authorList>
    </citation>
    <scope>NUCLEOTIDE SEQUENCE [LARGE SCALE GENOMIC DNA]</scope>
    <source>
        <strain evidence="3 4">HM1:IMSS clone 6</strain>
    </source>
</reference>
<evidence type="ECO:0000313" key="3">
    <source>
        <dbReference type="EMBL" id="GAT94382.1"/>
    </source>
</evidence>
<dbReference type="PANTHER" id="PTHR23339">
    <property type="entry name" value="TYROSINE SPECIFIC PROTEIN PHOSPHATASE AND DUAL SPECIFICITY PROTEIN PHOSPHATASE"/>
    <property type="match status" value="1"/>
</dbReference>
<name>A0A5K1UGH3_ENTHI</name>
<feature type="domain" description="Tyrosine specific protein phosphatases" evidence="2">
    <location>
        <begin position="250"/>
        <end position="316"/>
    </location>
</feature>
<dbReference type="InterPro" id="IPR003595">
    <property type="entry name" value="Tyr_Pase_cat"/>
</dbReference>
<dbReference type="InterPro" id="IPR000387">
    <property type="entry name" value="Tyr_Pase_dom"/>
</dbReference>
<dbReference type="Proteomes" id="UP000078387">
    <property type="component" value="Unassembled WGS sequence"/>
</dbReference>
<dbReference type="SMR" id="A0A5K1UGH3"/>
<accession>A0A5K1UGH3</accession>
<evidence type="ECO:0000259" key="2">
    <source>
        <dbReference type="PROSITE" id="PS50056"/>
    </source>
</evidence>
<dbReference type="VEuPathDB" id="AmoebaDB:EHI8A_040590"/>
<feature type="transmembrane region" description="Helical" evidence="1">
    <location>
        <begin position="102"/>
        <end position="120"/>
    </location>
</feature>
<evidence type="ECO:0000313" key="4">
    <source>
        <dbReference type="Proteomes" id="UP000078387"/>
    </source>
</evidence>
<keyword evidence="1" id="KW-0812">Transmembrane</keyword>
<dbReference type="SMART" id="SM00404">
    <property type="entry name" value="PTPc_motif"/>
    <property type="match status" value="1"/>
</dbReference>
<dbReference type="InterPro" id="IPR029021">
    <property type="entry name" value="Prot-tyrosine_phosphatase-like"/>
</dbReference>
<protein>
    <recommendedName>
        <fullName evidence="2">Tyrosine specific protein phosphatases domain-containing protein</fullName>
    </recommendedName>
</protein>
<evidence type="ECO:0000256" key="1">
    <source>
        <dbReference type="SAM" id="Phobius"/>
    </source>
</evidence>
<dbReference type="FunFam" id="3.90.190.10:FF:000175">
    <property type="entry name" value="Uncharacterized protein"/>
    <property type="match status" value="1"/>
</dbReference>
<sequence>MVVITLICSVIAFIEFICSIGIIIVGFSTDLFDQQIEDNKPGTIFLCCYTIVYSLLISFGSIKIMNHLFRMVLIVVVLLGYLNIVPVVFSLLQLFSLDSFDTWIMVIIIILTLIIDIFFLLHSLFSIYFTVYCFVCYILFLNKTYSKPPNNISTDDIGFTQLTEDMSSNGVMYFSYAPGSTNHFRRRVLENDIQQLTNKRITTVVCCLTNNDLTRLNMNGYQQALESHGITYLHCPMVDYWIPENRALYDSMVNRIKAVLENGEVVLVHCNSGKGRTGLFAAGVLSKILPGESSSYYIKQIRLCLPGAFDTFLQRLYFHMYINKIY</sequence>
<feature type="transmembrane region" description="Helical" evidence="1">
    <location>
        <begin position="41"/>
        <end position="59"/>
    </location>
</feature>
<dbReference type="Pfam" id="PF22785">
    <property type="entry name" value="Tc-R-P"/>
    <property type="match status" value="1"/>
</dbReference>
<organism evidence="3 4">
    <name type="scientific">Entamoeba histolytica</name>
    <dbReference type="NCBI Taxonomy" id="5759"/>
    <lineage>
        <taxon>Eukaryota</taxon>
        <taxon>Amoebozoa</taxon>
        <taxon>Evosea</taxon>
        <taxon>Archamoebae</taxon>
        <taxon>Mastigamoebida</taxon>
        <taxon>Entamoebidae</taxon>
        <taxon>Entamoeba</taxon>
    </lineage>
</organism>
<proteinExistence type="predicted"/>
<dbReference type="InterPro" id="IPR050561">
    <property type="entry name" value="PTP"/>
</dbReference>
<keyword evidence="1" id="KW-1133">Transmembrane helix</keyword>
<dbReference type="InterPro" id="IPR016130">
    <property type="entry name" value="Tyr_Pase_AS"/>
</dbReference>
<gene>
    <name evidence="3" type="ORF">CL6EHI_039050</name>
</gene>
<dbReference type="PROSITE" id="PS50056">
    <property type="entry name" value="TYR_PHOSPHATASE_2"/>
    <property type="match status" value="1"/>
</dbReference>
<dbReference type="VEuPathDB" id="AmoebaDB:EHI5A_071390"/>
<feature type="transmembrane region" description="Helical" evidence="1">
    <location>
        <begin position="7"/>
        <end position="29"/>
    </location>
</feature>
<dbReference type="VEuPathDB" id="AmoebaDB:EHI_039050"/>
<comment type="caution">
    <text evidence="3">The sequence shown here is derived from an EMBL/GenBank/DDBJ whole genome shotgun (WGS) entry which is preliminary data.</text>
</comment>
<feature type="transmembrane region" description="Helical" evidence="1">
    <location>
        <begin position="71"/>
        <end position="96"/>
    </location>
</feature>
<dbReference type="EMBL" id="BDEQ01000001">
    <property type="protein sequence ID" value="GAT94382.1"/>
    <property type="molecule type" value="Genomic_DNA"/>
</dbReference>
<dbReference type="PROSITE" id="PS00383">
    <property type="entry name" value="TYR_PHOSPHATASE_1"/>
    <property type="match status" value="1"/>
</dbReference>
<dbReference type="SUPFAM" id="SSF52799">
    <property type="entry name" value="(Phosphotyrosine protein) phosphatases II"/>
    <property type="match status" value="1"/>
</dbReference>